<reference evidence="1" key="2">
    <citation type="submission" date="2020-09" db="EMBL/GenBank/DDBJ databases">
        <authorList>
            <person name="Sun Q."/>
            <person name="Zhou Y."/>
        </authorList>
    </citation>
    <scope>NUCLEOTIDE SEQUENCE</scope>
    <source>
        <strain evidence="1">CGMCC 1.15758</strain>
    </source>
</reference>
<dbReference type="EMBL" id="BMJS01000099">
    <property type="protein sequence ID" value="GGG09188.1"/>
    <property type="molecule type" value="Genomic_DNA"/>
</dbReference>
<dbReference type="InterPro" id="IPR035069">
    <property type="entry name" value="TTHA1013/TTHA0281-like"/>
</dbReference>
<dbReference type="AlphaFoldDB" id="A0A8J2Z7N6"/>
<sequence length="108" mass="11854">MNADHYTYRVTWSADDNEYIGLCAEFPSLSWLDASPEAALKGIRTTVSNVLLDMQLSGETIPAPLSEKKYSGSFMVRIPPETHRTLAITAAEQGISLNRLVSSKLASH</sequence>
<evidence type="ECO:0000313" key="2">
    <source>
        <dbReference type="Proteomes" id="UP000636949"/>
    </source>
</evidence>
<accession>A0A8J2Z7N6</accession>
<keyword evidence="2" id="KW-1185">Reference proteome</keyword>
<evidence type="ECO:0000313" key="1">
    <source>
        <dbReference type="EMBL" id="GGG09188.1"/>
    </source>
</evidence>
<dbReference type="GO" id="GO:0006355">
    <property type="term" value="P:regulation of DNA-templated transcription"/>
    <property type="evidence" value="ECO:0007669"/>
    <property type="project" value="InterPro"/>
</dbReference>
<dbReference type="InterPro" id="IPR010985">
    <property type="entry name" value="Ribbon_hlx_hlx"/>
</dbReference>
<comment type="caution">
    <text evidence="1">The sequence shown here is derived from an EMBL/GenBank/DDBJ whole genome shotgun (WGS) entry which is preliminary data.</text>
</comment>
<dbReference type="InterPro" id="IPR008651">
    <property type="entry name" value="Uncharacterised_HicB"/>
</dbReference>
<dbReference type="SUPFAM" id="SSF47598">
    <property type="entry name" value="Ribbon-helix-helix"/>
    <property type="match status" value="1"/>
</dbReference>
<gene>
    <name evidence="1" type="ORF">GCM10010995_28490</name>
</gene>
<name>A0A8J2Z7N6_9GAMM</name>
<dbReference type="Pfam" id="PF05534">
    <property type="entry name" value="HicB"/>
    <property type="match status" value="1"/>
</dbReference>
<dbReference type="RefSeq" id="WP_117004159.1">
    <property type="nucleotide sequence ID" value="NZ_BMJS01000099.1"/>
</dbReference>
<reference evidence="1" key="1">
    <citation type="journal article" date="2014" name="Int. J. Syst. Evol. Microbiol.">
        <title>Complete genome sequence of Corynebacterium casei LMG S-19264T (=DSM 44701T), isolated from a smear-ripened cheese.</title>
        <authorList>
            <consortium name="US DOE Joint Genome Institute (JGI-PGF)"/>
            <person name="Walter F."/>
            <person name="Albersmeier A."/>
            <person name="Kalinowski J."/>
            <person name="Ruckert C."/>
        </authorList>
    </citation>
    <scope>NUCLEOTIDE SEQUENCE</scope>
    <source>
        <strain evidence="1">CGMCC 1.15758</strain>
    </source>
</reference>
<protein>
    <submittedName>
        <fullName evidence="1">Antitoxin HicB</fullName>
    </submittedName>
</protein>
<dbReference type="SUPFAM" id="SSF143100">
    <property type="entry name" value="TTHA1013/TTHA0281-like"/>
    <property type="match status" value="1"/>
</dbReference>
<organism evidence="1 2">
    <name type="scientific">Cysteiniphilum litorale</name>
    <dbReference type="NCBI Taxonomy" id="2056700"/>
    <lineage>
        <taxon>Bacteria</taxon>
        <taxon>Pseudomonadati</taxon>
        <taxon>Pseudomonadota</taxon>
        <taxon>Gammaproteobacteria</taxon>
        <taxon>Thiotrichales</taxon>
        <taxon>Fastidiosibacteraceae</taxon>
        <taxon>Cysteiniphilum</taxon>
    </lineage>
</organism>
<dbReference type="Proteomes" id="UP000636949">
    <property type="component" value="Unassembled WGS sequence"/>
</dbReference>
<proteinExistence type="predicted"/>
<dbReference type="OrthoDB" id="5297106at2"/>